<evidence type="ECO:0000313" key="4">
    <source>
        <dbReference type="EMBL" id="WVZ24732.1"/>
    </source>
</evidence>
<evidence type="ECO:0000256" key="1">
    <source>
        <dbReference type="ARBA" id="ARBA00007447"/>
    </source>
</evidence>
<dbReference type="Pfam" id="PF14543">
    <property type="entry name" value="TAXi_N"/>
    <property type="match status" value="1"/>
</dbReference>
<accession>A0AAQ3PBR3</accession>
<dbReference type="AlphaFoldDB" id="A0AAQ3PBR3"/>
<dbReference type="InterPro" id="IPR001461">
    <property type="entry name" value="Aspartic_peptidase_A1"/>
</dbReference>
<feature type="domain" description="Xylanase inhibitor N-terminal" evidence="3">
    <location>
        <begin position="8"/>
        <end position="122"/>
    </location>
</feature>
<dbReference type="InterPro" id="IPR021109">
    <property type="entry name" value="Peptidase_aspartic_dom_sf"/>
</dbReference>
<dbReference type="Gene3D" id="2.40.70.10">
    <property type="entry name" value="Acid Proteases"/>
    <property type="match status" value="2"/>
</dbReference>
<dbReference type="PANTHER" id="PTHR47965:SF38">
    <property type="entry name" value="PROTEASE FAMILY PROTEIN, PUTATIVE-RELATED"/>
    <property type="match status" value="1"/>
</dbReference>
<dbReference type="InterPro" id="IPR032799">
    <property type="entry name" value="TAXi_C"/>
</dbReference>
<comment type="similarity">
    <text evidence="1">Belongs to the peptidase A1 family.</text>
</comment>
<evidence type="ECO:0000313" key="5">
    <source>
        <dbReference type="Proteomes" id="UP001374535"/>
    </source>
</evidence>
<sequence>MDTLQPRSELSLLHCKQLPNLNSTFNSLLSSSYITAPCNSSICNTQTRDLILPASYDPHKLCHIIVSYADSSSVEGTLAAETFSIGGAAQPGTLFGCMDSARYTFDADEDSKTTGLMGMNRAGDPNGTPQILVLHLQEGCLWSPPSRWGSRRRAVAGAAEIYTFTLGDQGFGETSATSEVGFLARPHRGGADDGGFGYPVHVSSRGAMDLCYHAPTSLAMVPAVTLVFEGAEMKVSGERLLYRARKESDWVLCFTFGNSDLLGIEAYVIRSDYAGSITI</sequence>
<gene>
    <name evidence="4" type="ORF">V8G54_003276</name>
</gene>
<dbReference type="PANTHER" id="PTHR47965">
    <property type="entry name" value="ASPARTYL PROTEASE-RELATED"/>
    <property type="match status" value="1"/>
</dbReference>
<evidence type="ECO:0000259" key="3">
    <source>
        <dbReference type="Pfam" id="PF14543"/>
    </source>
</evidence>
<dbReference type="InterPro" id="IPR032861">
    <property type="entry name" value="TAXi_N"/>
</dbReference>
<dbReference type="GO" id="GO:0004190">
    <property type="term" value="F:aspartic-type endopeptidase activity"/>
    <property type="evidence" value="ECO:0007669"/>
    <property type="project" value="InterPro"/>
</dbReference>
<keyword evidence="5" id="KW-1185">Reference proteome</keyword>
<feature type="domain" description="Xylanase inhibitor C-terminal" evidence="2">
    <location>
        <begin position="202"/>
        <end position="269"/>
    </location>
</feature>
<reference evidence="4 5" key="1">
    <citation type="journal article" date="2023" name="Life. Sci Alliance">
        <title>Evolutionary insights into 3D genome organization and epigenetic landscape of Vigna mungo.</title>
        <authorList>
            <person name="Junaid A."/>
            <person name="Singh B."/>
            <person name="Bhatia S."/>
        </authorList>
    </citation>
    <scope>NUCLEOTIDE SEQUENCE [LARGE SCALE GENOMIC DNA]</scope>
    <source>
        <strain evidence="4">Urdbean</strain>
    </source>
</reference>
<dbReference type="SUPFAM" id="SSF50630">
    <property type="entry name" value="Acid proteases"/>
    <property type="match status" value="1"/>
</dbReference>
<dbReference type="Proteomes" id="UP001374535">
    <property type="component" value="Chromosome 1"/>
</dbReference>
<proteinExistence type="inferred from homology"/>
<dbReference type="Pfam" id="PF14541">
    <property type="entry name" value="TAXi_C"/>
    <property type="match status" value="1"/>
</dbReference>
<dbReference type="EMBL" id="CP144700">
    <property type="protein sequence ID" value="WVZ24732.1"/>
    <property type="molecule type" value="Genomic_DNA"/>
</dbReference>
<evidence type="ECO:0000259" key="2">
    <source>
        <dbReference type="Pfam" id="PF14541"/>
    </source>
</evidence>
<name>A0AAQ3PBR3_VIGMU</name>
<protein>
    <submittedName>
        <fullName evidence="4">Uncharacterized protein</fullName>
    </submittedName>
</protein>
<organism evidence="4 5">
    <name type="scientific">Vigna mungo</name>
    <name type="common">Black gram</name>
    <name type="synonym">Phaseolus mungo</name>
    <dbReference type="NCBI Taxonomy" id="3915"/>
    <lineage>
        <taxon>Eukaryota</taxon>
        <taxon>Viridiplantae</taxon>
        <taxon>Streptophyta</taxon>
        <taxon>Embryophyta</taxon>
        <taxon>Tracheophyta</taxon>
        <taxon>Spermatophyta</taxon>
        <taxon>Magnoliopsida</taxon>
        <taxon>eudicotyledons</taxon>
        <taxon>Gunneridae</taxon>
        <taxon>Pentapetalae</taxon>
        <taxon>rosids</taxon>
        <taxon>fabids</taxon>
        <taxon>Fabales</taxon>
        <taxon>Fabaceae</taxon>
        <taxon>Papilionoideae</taxon>
        <taxon>50 kb inversion clade</taxon>
        <taxon>NPAAA clade</taxon>
        <taxon>indigoferoid/millettioid clade</taxon>
        <taxon>Phaseoleae</taxon>
        <taxon>Vigna</taxon>
    </lineage>
</organism>
<dbReference type="GO" id="GO:0006508">
    <property type="term" value="P:proteolysis"/>
    <property type="evidence" value="ECO:0007669"/>
    <property type="project" value="InterPro"/>
</dbReference>